<dbReference type="GO" id="GO:0000166">
    <property type="term" value="F:nucleotide binding"/>
    <property type="evidence" value="ECO:0007669"/>
    <property type="project" value="InterPro"/>
</dbReference>
<feature type="domain" description="YceM-like C-terminal" evidence="2">
    <location>
        <begin position="130"/>
        <end position="241"/>
    </location>
</feature>
<dbReference type="PANTHER" id="PTHR43708:SF4">
    <property type="entry name" value="OXIDOREDUCTASE YCEM-RELATED"/>
    <property type="match status" value="1"/>
</dbReference>
<dbReference type="OrthoDB" id="9815825at2"/>
<dbReference type="Pfam" id="PF01408">
    <property type="entry name" value="GFO_IDH_MocA"/>
    <property type="match status" value="1"/>
</dbReference>
<evidence type="ECO:0000259" key="2">
    <source>
        <dbReference type="Pfam" id="PF21378"/>
    </source>
</evidence>
<dbReference type="PANTHER" id="PTHR43708">
    <property type="entry name" value="CONSERVED EXPRESSED OXIDOREDUCTASE (EUROFUNG)"/>
    <property type="match status" value="1"/>
</dbReference>
<dbReference type="InterPro" id="IPR048477">
    <property type="entry name" value="YceM-like_C"/>
</dbReference>
<dbReference type="Gene3D" id="3.30.360.10">
    <property type="entry name" value="Dihydrodipicolinate Reductase, domain 2"/>
    <property type="match status" value="1"/>
</dbReference>
<feature type="domain" description="Gfo/Idh/MocA-like oxidoreductase N-terminal" evidence="1">
    <location>
        <begin position="2"/>
        <end position="121"/>
    </location>
</feature>
<dbReference type="SUPFAM" id="SSF51735">
    <property type="entry name" value="NAD(P)-binding Rossmann-fold domains"/>
    <property type="match status" value="1"/>
</dbReference>
<dbReference type="Pfam" id="PF21378">
    <property type="entry name" value="YceM-like_C"/>
    <property type="match status" value="1"/>
</dbReference>
<dbReference type="InterPro" id="IPR000683">
    <property type="entry name" value="Gfo/Idh/MocA-like_OxRdtase_N"/>
</dbReference>
<dbReference type="Gene3D" id="3.40.50.720">
    <property type="entry name" value="NAD(P)-binding Rossmann-like Domain"/>
    <property type="match status" value="1"/>
</dbReference>
<sequence length="307" mass="34762">MMKIGVIGLGNIAQKAYLPVMVEMQDEVEWHLCSRNRETLETVGKKFGFQHLYTSIEEWLDSGIEAAFVHVATVAHAEIIRKLLERGISVYVDKPISEDLEETKELIELADAKGVLLTAGFNRRFAPMVERLKEIPDKKMILIQKDRVKNVEPVRFAVYDLFIHIADTALYLLDDEVVSLQSHLVEDEGELKRLWLMLETKSTTCFVSMNYEAGANQEVMEVQSPDGIVRVLNLADMTIEQKNGKQQVAFGDWEWTLRKRGFAPLIGSFVAGVKERTNPVSTETSYLSHSLCEKILVDNGFGSKPNE</sequence>
<reference evidence="4" key="1">
    <citation type="submission" date="2016-04" db="EMBL/GenBank/DDBJ databases">
        <authorList>
            <person name="Strepis N."/>
        </authorList>
    </citation>
    <scope>NUCLEOTIDE SEQUENCE [LARGE SCALE GENOMIC DNA]</scope>
</reference>
<evidence type="ECO:0000313" key="4">
    <source>
        <dbReference type="Proteomes" id="UP000195985"/>
    </source>
</evidence>
<dbReference type="RefSeq" id="WP_086943852.1">
    <property type="nucleotide sequence ID" value="NZ_FONM01000019.1"/>
</dbReference>
<dbReference type="SUPFAM" id="SSF55347">
    <property type="entry name" value="Glyceraldehyde-3-phosphate dehydrogenase-like, C-terminal domain"/>
    <property type="match status" value="1"/>
</dbReference>
<evidence type="ECO:0000259" key="1">
    <source>
        <dbReference type="Pfam" id="PF01408"/>
    </source>
</evidence>
<gene>
    <name evidence="3" type="ORF">TPAS_2861</name>
</gene>
<proteinExistence type="predicted"/>
<keyword evidence="4" id="KW-1185">Reference proteome</keyword>
<organism evidence="3 4">
    <name type="scientific">Trichococcus pasteurii</name>
    <dbReference type="NCBI Taxonomy" id="43064"/>
    <lineage>
        <taxon>Bacteria</taxon>
        <taxon>Bacillati</taxon>
        <taxon>Bacillota</taxon>
        <taxon>Bacilli</taxon>
        <taxon>Lactobacillales</taxon>
        <taxon>Carnobacteriaceae</taxon>
        <taxon>Trichococcus</taxon>
    </lineage>
</organism>
<dbReference type="InterPro" id="IPR051317">
    <property type="entry name" value="Gfo/Idh/MocA_oxidoreduct"/>
</dbReference>
<evidence type="ECO:0000313" key="3">
    <source>
        <dbReference type="EMBL" id="SLM53134.1"/>
    </source>
</evidence>
<protein>
    <submittedName>
        <fullName evidence="3">Uncharacterized protein</fullName>
    </submittedName>
</protein>
<dbReference type="AlphaFoldDB" id="A0A1W1IJ77"/>
<dbReference type="EMBL" id="FWEY01000012">
    <property type="protein sequence ID" value="SLM53134.1"/>
    <property type="molecule type" value="Genomic_DNA"/>
</dbReference>
<accession>A0A1W1IJ77</accession>
<dbReference type="STRING" id="43064.SAMN04488086_1193"/>
<name>A0A1W1IJ77_9LACT</name>
<dbReference type="InterPro" id="IPR036291">
    <property type="entry name" value="NAD(P)-bd_dom_sf"/>
</dbReference>
<dbReference type="Proteomes" id="UP000195985">
    <property type="component" value="Unassembled WGS sequence"/>
</dbReference>